<gene>
    <name evidence="1" type="ORF">CLV58_1067</name>
</gene>
<protein>
    <recommendedName>
        <fullName evidence="3">DNA polymerase-3 subunit beta</fullName>
    </recommendedName>
</protein>
<name>A0A2T0T5C4_9BACT</name>
<dbReference type="Gene3D" id="3.10.150.10">
    <property type="entry name" value="DNA Polymerase III, subunit A, domain 2"/>
    <property type="match status" value="1"/>
</dbReference>
<evidence type="ECO:0000313" key="2">
    <source>
        <dbReference type="Proteomes" id="UP000238375"/>
    </source>
</evidence>
<dbReference type="AlphaFoldDB" id="A0A2T0T5C4"/>
<dbReference type="EMBL" id="PVTE01000006">
    <property type="protein sequence ID" value="PRY40824.1"/>
    <property type="molecule type" value="Genomic_DNA"/>
</dbReference>
<organism evidence="1 2">
    <name type="scientific">Spirosoma oryzae</name>
    <dbReference type="NCBI Taxonomy" id="1469603"/>
    <lineage>
        <taxon>Bacteria</taxon>
        <taxon>Pseudomonadati</taxon>
        <taxon>Bacteroidota</taxon>
        <taxon>Cytophagia</taxon>
        <taxon>Cytophagales</taxon>
        <taxon>Cytophagaceae</taxon>
        <taxon>Spirosoma</taxon>
    </lineage>
</organism>
<comment type="caution">
    <text evidence="1">The sequence shown here is derived from an EMBL/GenBank/DDBJ whole genome shotgun (WGS) entry which is preliminary data.</text>
</comment>
<dbReference type="Gene3D" id="3.70.10.10">
    <property type="match status" value="1"/>
</dbReference>
<accession>A0A2T0T5C4</accession>
<dbReference type="RefSeq" id="WP_106137271.1">
    <property type="nucleotide sequence ID" value="NZ_PVTE01000006.1"/>
</dbReference>
<proteinExistence type="predicted"/>
<dbReference type="Proteomes" id="UP000238375">
    <property type="component" value="Unassembled WGS sequence"/>
</dbReference>
<keyword evidence="2" id="KW-1185">Reference proteome</keyword>
<evidence type="ECO:0000313" key="1">
    <source>
        <dbReference type="EMBL" id="PRY40824.1"/>
    </source>
</evidence>
<reference evidence="1 2" key="1">
    <citation type="submission" date="2018-03" db="EMBL/GenBank/DDBJ databases">
        <title>Genomic Encyclopedia of Archaeal and Bacterial Type Strains, Phase II (KMG-II): from individual species to whole genera.</title>
        <authorList>
            <person name="Goeker M."/>
        </authorList>
    </citation>
    <scope>NUCLEOTIDE SEQUENCE [LARGE SCALE GENOMIC DNA]</scope>
    <source>
        <strain evidence="1 2">DSM 28354</strain>
    </source>
</reference>
<evidence type="ECO:0008006" key="3">
    <source>
        <dbReference type="Google" id="ProtNLM"/>
    </source>
</evidence>
<sequence length="400" mass="43284">MTTSLTSQVRIGQKELLAALRVVKSVTKDNPTIPAYAYALIKAYPSGAMTIMGGTDTRRLTIRMAGAMVDMEEDESELAYCPELKPTLDLLAATPSGLVWLEEVHSTEPQYDSVQLRLSSSVGDAKLAGMTPSDYPRLTITKGEPDTLVLGEGDALLLAAALERAGKFCLTSTDIYPHLAGVWIKAADGKLSLEASDVYTATIETLDIPWTYGPILIPSDSIDGVVSVLSSVLGGGETAQATLKLLPSWLGVDTSEQELWVRLYDYRPVEMSALFPLADQLDVTWEEDRAVLLGTLARITAMPGLTIKGGTLGTHIATLTSERIDYADESGSYQIEQPIEGWDGPELDWICGVDVKRFIPVIKQTLGTSVAIRLSSSGRSKALLIEESGRRTLLMANFIR</sequence>